<name>A0A9P5N458_9AGAM</name>
<gene>
    <name evidence="3" type="ORF">DFH94DRAFT_163204</name>
</gene>
<evidence type="ECO:0000313" key="3">
    <source>
        <dbReference type="EMBL" id="KAF8485993.1"/>
    </source>
</evidence>
<accession>A0A9P5N458</accession>
<keyword evidence="2" id="KW-0812">Transmembrane</keyword>
<dbReference type="AlphaFoldDB" id="A0A9P5N458"/>
<feature type="compositionally biased region" description="Acidic residues" evidence="1">
    <location>
        <begin position="1"/>
        <end position="15"/>
    </location>
</feature>
<comment type="caution">
    <text evidence="3">The sequence shown here is derived from an EMBL/GenBank/DDBJ whole genome shotgun (WGS) entry which is preliminary data.</text>
</comment>
<evidence type="ECO:0000313" key="4">
    <source>
        <dbReference type="Proteomes" id="UP000759537"/>
    </source>
</evidence>
<evidence type="ECO:0000256" key="2">
    <source>
        <dbReference type="SAM" id="Phobius"/>
    </source>
</evidence>
<reference evidence="3" key="2">
    <citation type="journal article" date="2020" name="Nat. Commun.">
        <title>Large-scale genome sequencing of mycorrhizal fungi provides insights into the early evolution of symbiotic traits.</title>
        <authorList>
            <person name="Miyauchi S."/>
            <person name="Kiss E."/>
            <person name="Kuo A."/>
            <person name="Drula E."/>
            <person name="Kohler A."/>
            <person name="Sanchez-Garcia M."/>
            <person name="Morin E."/>
            <person name="Andreopoulos B."/>
            <person name="Barry K.W."/>
            <person name="Bonito G."/>
            <person name="Buee M."/>
            <person name="Carver A."/>
            <person name="Chen C."/>
            <person name="Cichocki N."/>
            <person name="Clum A."/>
            <person name="Culley D."/>
            <person name="Crous P.W."/>
            <person name="Fauchery L."/>
            <person name="Girlanda M."/>
            <person name="Hayes R.D."/>
            <person name="Keri Z."/>
            <person name="LaButti K."/>
            <person name="Lipzen A."/>
            <person name="Lombard V."/>
            <person name="Magnuson J."/>
            <person name="Maillard F."/>
            <person name="Murat C."/>
            <person name="Nolan M."/>
            <person name="Ohm R.A."/>
            <person name="Pangilinan J."/>
            <person name="Pereira M.F."/>
            <person name="Perotto S."/>
            <person name="Peter M."/>
            <person name="Pfister S."/>
            <person name="Riley R."/>
            <person name="Sitrit Y."/>
            <person name="Stielow J.B."/>
            <person name="Szollosi G."/>
            <person name="Zifcakova L."/>
            <person name="Stursova M."/>
            <person name="Spatafora J.W."/>
            <person name="Tedersoo L."/>
            <person name="Vaario L.M."/>
            <person name="Yamada A."/>
            <person name="Yan M."/>
            <person name="Wang P."/>
            <person name="Xu J."/>
            <person name="Bruns T."/>
            <person name="Baldrian P."/>
            <person name="Vilgalys R."/>
            <person name="Dunand C."/>
            <person name="Henrissat B."/>
            <person name="Grigoriev I.V."/>
            <person name="Hibbett D."/>
            <person name="Nagy L.G."/>
            <person name="Martin F.M."/>
        </authorList>
    </citation>
    <scope>NUCLEOTIDE SEQUENCE</scope>
    <source>
        <strain evidence="3">Prilba</strain>
    </source>
</reference>
<protein>
    <submittedName>
        <fullName evidence="3">Uncharacterized protein</fullName>
    </submittedName>
</protein>
<evidence type="ECO:0000256" key="1">
    <source>
        <dbReference type="SAM" id="MobiDB-lite"/>
    </source>
</evidence>
<keyword evidence="2" id="KW-0472">Membrane</keyword>
<dbReference type="Proteomes" id="UP000759537">
    <property type="component" value="Unassembled WGS sequence"/>
</dbReference>
<dbReference type="EMBL" id="WHVB01000002">
    <property type="protein sequence ID" value="KAF8485993.1"/>
    <property type="molecule type" value="Genomic_DNA"/>
</dbReference>
<sequence length="530" mass="58877">MNHDSDDDQQWEYVEDEKRIPHSRLAPSSSFKGTASAPRKRRKTRRRLKATPPHEHIPRDYHSLVQARRKRSFVVVDLGIPGPEHGFSINPLPQEPIGLGHGSPINPLVFEPEGYPVSQRSSEFEQPPQQPTDPLPRHSDMAELPPGEPASTPGPKLRSVLTASLVMKSPFSIVLVVMVCAYTLSIMSGAVTSALAPICSAPALSLLCPTSKSRGPNYRTPQWADFPSLLNIEDKIFESLLDETVEGLELALEIKKAEMETSDLATLVRVSKLNSREILADSLSEFVKNTRKVGRGPTRFSSKVSDTVDSIIDINDNALHRIEAADSQSRGLSLRRLWGSSQASTKEVVTRTFTEAMDVLSANMRHLTLEAKASIPDLNKLEEHLKAIHKVVSDGESSFSTARDELLVEPWTILGGKRKELNEMDKHLALLRGLGGYRHRARAHVVGALQVLESMAKEIDKFRERVAAPELVGDAIPIDVQMKSIRSGLDRLKERRIGAKQLEGQLRNRILGYADGSWVHKVFCQSMCLY</sequence>
<keyword evidence="4" id="KW-1185">Reference proteome</keyword>
<feature type="compositionally biased region" description="Basic residues" evidence="1">
    <location>
        <begin position="38"/>
        <end position="49"/>
    </location>
</feature>
<feature type="transmembrane region" description="Helical" evidence="2">
    <location>
        <begin position="173"/>
        <end position="196"/>
    </location>
</feature>
<reference evidence="3" key="1">
    <citation type="submission" date="2019-10" db="EMBL/GenBank/DDBJ databases">
        <authorList>
            <consortium name="DOE Joint Genome Institute"/>
            <person name="Kuo A."/>
            <person name="Miyauchi S."/>
            <person name="Kiss E."/>
            <person name="Drula E."/>
            <person name="Kohler A."/>
            <person name="Sanchez-Garcia M."/>
            <person name="Andreopoulos B."/>
            <person name="Barry K.W."/>
            <person name="Bonito G."/>
            <person name="Buee M."/>
            <person name="Carver A."/>
            <person name="Chen C."/>
            <person name="Cichocki N."/>
            <person name="Clum A."/>
            <person name="Culley D."/>
            <person name="Crous P.W."/>
            <person name="Fauchery L."/>
            <person name="Girlanda M."/>
            <person name="Hayes R."/>
            <person name="Keri Z."/>
            <person name="LaButti K."/>
            <person name="Lipzen A."/>
            <person name="Lombard V."/>
            <person name="Magnuson J."/>
            <person name="Maillard F."/>
            <person name="Morin E."/>
            <person name="Murat C."/>
            <person name="Nolan M."/>
            <person name="Ohm R."/>
            <person name="Pangilinan J."/>
            <person name="Pereira M."/>
            <person name="Perotto S."/>
            <person name="Peter M."/>
            <person name="Riley R."/>
            <person name="Sitrit Y."/>
            <person name="Stielow B."/>
            <person name="Szollosi G."/>
            <person name="Zifcakova L."/>
            <person name="Stursova M."/>
            <person name="Spatafora J.W."/>
            <person name="Tedersoo L."/>
            <person name="Vaario L.-M."/>
            <person name="Yamada A."/>
            <person name="Yan M."/>
            <person name="Wang P."/>
            <person name="Xu J."/>
            <person name="Bruns T."/>
            <person name="Baldrian P."/>
            <person name="Vilgalys R."/>
            <person name="Henrissat B."/>
            <person name="Grigoriev I.V."/>
            <person name="Hibbett D."/>
            <person name="Nagy L.G."/>
            <person name="Martin F.M."/>
        </authorList>
    </citation>
    <scope>NUCLEOTIDE SEQUENCE</scope>
    <source>
        <strain evidence="3">Prilba</strain>
    </source>
</reference>
<keyword evidence="2" id="KW-1133">Transmembrane helix</keyword>
<dbReference type="OrthoDB" id="4179406at2759"/>
<feature type="region of interest" description="Disordered" evidence="1">
    <location>
        <begin position="117"/>
        <end position="155"/>
    </location>
</feature>
<feature type="region of interest" description="Disordered" evidence="1">
    <location>
        <begin position="1"/>
        <end position="57"/>
    </location>
</feature>
<proteinExistence type="predicted"/>
<organism evidence="3 4">
    <name type="scientific">Russula ochroleuca</name>
    <dbReference type="NCBI Taxonomy" id="152965"/>
    <lineage>
        <taxon>Eukaryota</taxon>
        <taxon>Fungi</taxon>
        <taxon>Dikarya</taxon>
        <taxon>Basidiomycota</taxon>
        <taxon>Agaricomycotina</taxon>
        <taxon>Agaricomycetes</taxon>
        <taxon>Russulales</taxon>
        <taxon>Russulaceae</taxon>
        <taxon>Russula</taxon>
    </lineage>
</organism>